<organism evidence="4 5">
    <name type="scientific">Xanthomonas graminis pv. arrhenatheri LMG 727</name>
    <dbReference type="NCBI Taxonomy" id="1195923"/>
    <lineage>
        <taxon>Bacteria</taxon>
        <taxon>Pseudomonadati</taxon>
        <taxon>Pseudomonadota</taxon>
        <taxon>Gammaproteobacteria</taxon>
        <taxon>Lysobacterales</taxon>
        <taxon>Lysobacteraceae</taxon>
        <taxon>Xanthomonas</taxon>
        <taxon>Xanthomonas translucens group</taxon>
        <taxon>Xanthomonas graminis</taxon>
    </lineage>
</organism>
<keyword evidence="1" id="KW-0540">Nuclease</keyword>
<keyword evidence="5" id="KW-1185">Reference proteome</keyword>
<keyword evidence="2" id="KW-0378">Hydrolase</keyword>
<evidence type="ECO:0000256" key="2">
    <source>
        <dbReference type="ARBA" id="ARBA00022801"/>
    </source>
</evidence>
<dbReference type="Proteomes" id="UP000046187">
    <property type="component" value="Unassembled WGS sequence"/>
</dbReference>
<protein>
    <submittedName>
        <fullName evidence="4">Putative secreted protein</fullName>
    </submittedName>
</protein>
<sequence>MYPSIRVALLAVLALSAAQAQAQKAPPGCGALPTYVREAMRDVSACITMPNPIVACGAGAVDVQVFGNGERRLPQAGRGQTYYEGKARRDPGGAAGTYRLVYLVTDGAKKSVIDKRYYSADHYLSFCAIP</sequence>
<dbReference type="EMBL" id="CXOI01000018">
    <property type="protein sequence ID" value="CTP85164.1"/>
    <property type="molecule type" value="Genomic_DNA"/>
</dbReference>
<accession>A0A0K2ZLU0</accession>
<dbReference type="GO" id="GO:0016787">
    <property type="term" value="F:hydrolase activity"/>
    <property type="evidence" value="ECO:0007669"/>
    <property type="project" value="UniProtKB-KW"/>
</dbReference>
<evidence type="ECO:0000313" key="4">
    <source>
        <dbReference type="EMBL" id="CTP85164.1"/>
    </source>
</evidence>
<reference evidence="5" key="1">
    <citation type="submission" date="2015-07" db="EMBL/GenBank/DDBJ databases">
        <authorList>
            <person name="Wibberg D."/>
        </authorList>
    </citation>
    <scope>NUCLEOTIDE SEQUENCE [LARGE SCALE GENOMIC DNA]</scope>
</reference>
<dbReference type="RefSeq" id="WP_053834684.1">
    <property type="nucleotide sequence ID" value="NZ_CXOI01000018.1"/>
</dbReference>
<dbReference type="Pfam" id="PF00545">
    <property type="entry name" value="Ribonuclease"/>
    <property type="match status" value="1"/>
</dbReference>
<dbReference type="InterPro" id="IPR000026">
    <property type="entry name" value="N1-like"/>
</dbReference>
<dbReference type="Gene3D" id="3.10.450.30">
    <property type="entry name" value="Microbial ribonucleases"/>
    <property type="match status" value="1"/>
</dbReference>
<evidence type="ECO:0000313" key="5">
    <source>
        <dbReference type="Proteomes" id="UP000046187"/>
    </source>
</evidence>
<dbReference type="InterPro" id="IPR016191">
    <property type="entry name" value="Ribonuclease/ribotoxin"/>
</dbReference>
<gene>
    <name evidence="4" type="ORF">XTALMG727_1240</name>
</gene>
<dbReference type="SUPFAM" id="SSF53933">
    <property type="entry name" value="Microbial ribonucleases"/>
    <property type="match status" value="1"/>
</dbReference>
<evidence type="ECO:0000256" key="3">
    <source>
        <dbReference type="SAM" id="SignalP"/>
    </source>
</evidence>
<dbReference type="GO" id="GO:0004521">
    <property type="term" value="F:RNA endonuclease activity"/>
    <property type="evidence" value="ECO:0007669"/>
    <property type="project" value="InterPro"/>
</dbReference>
<evidence type="ECO:0000256" key="1">
    <source>
        <dbReference type="ARBA" id="ARBA00022722"/>
    </source>
</evidence>
<dbReference type="AlphaFoldDB" id="A0A0K2ZLU0"/>
<keyword evidence="3" id="KW-0732">Signal</keyword>
<feature type="signal peptide" evidence="3">
    <location>
        <begin position="1"/>
        <end position="22"/>
    </location>
</feature>
<name>A0A0K2ZLU0_9XANT</name>
<dbReference type="GO" id="GO:0003723">
    <property type="term" value="F:RNA binding"/>
    <property type="evidence" value="ECO:0007669"/>
    <property type="project" value="InterPro"/>
</dbReference>
<feature type="chain" id="PRO_5005492649" evidence="3">
    <location>
        <begin position="23"/>
        <end position="130"/>
    </location>
</feature>
<proteinExistence type="predicted"/>